<evidence type="ECO:0000256" key="2">
    <source>
        <dbReference type="ARBA" id="ARBA00023125"/>
    </source>
</evidence>
<gene>
    <name evidence="5" type="ORF">CWO36_12245</name>
</gene>
<dbReference type="PANTHER" id="PTHR47894:SF1">
    <property type="entry name" value="HTH-TYPE TRANSCRIPTIONAL REGULATOR VQSM"/>
    <property type="match status" value="1"/>
</dbReference>
<sequence>MQNPINISNSNNLAPFLAYFEQKGIEWRKIAAEYDFPEDIEDREYWLSSHQAMAFLGAMVKQTNKNVGFDVGRLITLDQISPELVSEFSGCENLEHALHHLLEMMPTLNNYMVVWVDKIDGKWYLCHRGSYHPSLPGYDQAEWFRTFAFISLCRMFLGNHWEPNSVFMSFPDHLARDVTNTANLDAFRFDHAFGAIEVPLSADFVPVDKPIDSDWLTVITALVQTYTVLPWFNIQWLASLIGTSSRSLQRQFTEHGCTFRGLRDEARCQVAKRLLKANTSPFETAWRCGYSDLSNFNRAFKGWLGKTPAQYQKQTS</sequence>
<keyword evidence="3" id="KW-0804">Transcription</keyword>
<keyword evidence="2" id="KW-0238">DNA-binding</keyword>
<dbReference type="PANTHER" id="PTHR47894">
    <property type="entry name" value="HTH-TYPE TRANSCRIPTIONAL REGULATOR GADX"/>
    <property type="match status" value="1"/>
</dbReference>
<dbReference type="InterPro" id="IPR009057">
    <property type="entry name" value="Homeodomain-like_sf"/>
</dbReference>
<protein>
    <submittedName>
        <fullName evidence="5">AraC family transcriptional regulator</fullName>
    </submittedName>
</protein>
<evidence type="ECO:0000313" key="5">
    <source>
        <dbReference type="EMBL" id="PTP18917.1"/>
    </source>
</evidence>
<dbReference type="AlphaFoldDB" id="A0A2T5EH09"/>
<dbReference type="GO" id="GO:0003700">
    <property type="term" value="F:DNA-binding transcription factor activity"/>
    <property type="evidence" value="ECO:0007669"/>
    <property type="project" value="InterPro"/>
</dbReference>
<dbReference type="InterPro" id="IPR032687">
    <property type="entry name" value="AraC-type_N"/>
</dbReference>
<reference evidence="5 6" key="1">
    <citation type="submission" date="2017-11" db="EMBL/GenBank/DDBJ databases">
        <title>Population delineation of vibrios coincides with oyster pathogenicity.</title>
        <authorList>
            <person name="Bruto M."/>
            <person name="Labreuche Y."/>
            <person name="James A."/>
            <person name="Piel D."/>
            <person name="Chenivesse S."/>
            <person name="Petton B."/>
            <person name="Polz M.F."/>
            <person name="Le Roux F."/>
        </authorList>
    </citation>
    <scope>NUCLEOTIDE SEQUENCE [LARGE SCALE GENOMIC DNA]</scope>
    <source>
        <strain evidence="5 6">1F_55</strain>
    </source>
</reference>
<organism evidence="5 6">
    <name type="scientific">Vibrio splendidus</name>
    <dbReference type="NCBI Taxonomy" id="29497"/>
    <lineage>
        <taxon>Bacteria</taxon>
        <taxon>Pseudomonadati</taxon>
        <taxon>Pseudomonadota</taxon>
        <taxon>Gammaproteobacteria</taxon>
        <taxon>Vibrionales</taxon>
        <taxon>Vibrionaceae</taxon>
        <taxon>Vibrio</taxon>
    </lineage>
</organism>
<evidence type="ECO:0000259" key="4">
    <source>
        <dbReference type="PROSITE" id="PS01124"/>
    </source>
</evidence>
<dbReference type="RefSeq" id="WP_017085115.1">
    <property type="nucleotide sequence ID" value="NZ_CAWNZY010000026.1"/>
</dbReference>
<dbReference type="SUPFAM" id="SSF46689">
    <property type="entry name" value="Homeodomain-like"/>
    <property type="match status" value="1"/>
</dbReference>
<dbReference type="PROSITE" id="PS01124">
    <property type="entry name" value="HTH_ARAC_FAMILY_2"/>
    <property type="match status" value="1"/>
</dbReference>
<keyword evidence="1" id="KW-0805">Transcription regulation</keyword>
<comment type="caution">
    <text evidence="5">The sequence shown here is derived from an EMBL/GenBank/DDBJ whole genome shotgun (WGS) entry which is preliminary data.</text>
</comment>
<name>A0A2T5EH09_VIBSP</name>
<feature type="domain" description="HTH araC/xylS-type" evidence="4">
    <location>
        <begin position="217"/>
        <end position="314"/>
    </location>
</feature>
<proteinExistence type="predicted"/>
<dbReference type="Pfam" id="PF12625">
    <property type="entry name" value="Arabinose_bd"/>
    <property type="match status" value="1"/>
</dbReference>
<evidence type="ECO:0000256" key="1">
    <source>
        <dbReference type="ARBA" id="ARBA00023015"/>
    </source>
</evidence>
<evidence type="ECO:0000256" key="3">
    <source>
        <dbReference type="ARBA" id="ARBA00023163"/>
    </source>
</evidence>
<evidence type="ECO:0000313" key="6">
    <source>
        <dbReference type="Proteomes" id="UP000244080"/>
    </source>
</evidence>
<dbReference type="SMART" id="SM00342">
    <property type="entry name" value="HTH_ARAC"/>
    <property type="match status" value="1"/>
</dbReference>
<dbReference type="GO" id="GO:0005829">
    <property type="term" value="C:cytosol"/>
    <property type="evidence" value="ECO:0007669"/>
    <property type="project" value="TreeGrafter"/>
</dbReference>
<dbReference type="Pfam" id="PF12833">
    <property type="entry name" value="HTH_18"/>
    <property type="match status" value="1"/>
</dbReference>
<dbReference type="Gene3D" id="1.10.10.60">
    <property type="entry name" value="Homeodomain-like"/>
    <property type="match status" value="1"/>
</dbReference>
<accession>A0A2T5EH09</accession>
<dbReference type="InterPro" id="IPR018060">
    <property type="entry name" value="HTH_AraC"/>
</dbReference>
<dbReference type="GO" id="GO:0000976">
    <property type="term" value="F:transcription cis-regulatory region binding"/>
    <property type="evidence" value="ECO:0007669"/>
    <property type="project" value="TreeGrafter"/>
</dbReference>
<dbReference type="EMBL" id="PIGA01000017">
    <property type="protein sequence ID" value="PTP18917.1"/>
    <property type="molecule type" value="Genomic_DNA"/>
</dbReference>
<dbReference type="Proteomes" id="UP000244080">
    <property type="component" value="Unassembled WGS sequence"/>
</dbReference>